<evidence type="ECO:0000259" key="1">
    <source>
        <dbReference type="Pfam" id="PF12680"/>
    </source>
</evidence>
<protein>
    <submittedName>
        <fullName evidence="2">Nuclear transport factor 2 family protein</fullName>
    </submittedName>
</protein>
<dbReference type="AlphaFoldDB" id="A0A848KMU9"/>
<evidence type="ECO:0000313" key="3">
    <source>
        <dbReference type="Proteomes" id="UP000535543"/>
    </source>
</evidence>
<dbReference type="Gene3D" id="3.10.450.50">
    <property type="match status" value="1"/>
</dbReference>
<reference evidence="2 3" key="1">
    <citation type="submission" date="2019-05" db="EMBL/GenBank/DDBJ databases">
        <authorList>
            <person name="Lee S.D."/>
        </authorList>
    </citation>
    <scope>NUCLEOTIDE SEQUENCE [LARGE SCALE GENOMIC DNA]</scope>
    <source>
        <strain evidence="2 3">YC2-7</strain>
    </source>
</reference>
<dbReference type="InterPro" id="IPR032710">
    <property type="entry name" value="NTF2-like_dom_sf"/>
</dbReference>
<gene>
    <name evidence="2" type="ORF">FGL95_31530</name>
</gene>
<feature type="domain" description="SnoaL-like" evidence="1">
    <location>
        <begin position="9"/>
        <end position="110"/>
    </location>
</feature>
<name>A0A848KMU9_9NOCA</name>
<dbReference type="EMBL" id="VCQU01000020">
    <property type="protein sequence ID" value="NMN99559.1"/>
    <property type="molecule type" value="Genomic_DNA"/>
</dbReference>
<dbReference type="Pfam" id="PF12680">
    <property type="entry name" value="SnoaL_2"/>
    <property type="match status" value="1"/>
</dbReference>
<keyword evidence="3" id="KW-1185">Reference proteome</keyword>
<accession>A0A848KMU9</accession>
<dbReference type="Proteomes" id="UP000535543">
    <property type="component" value="Unassembled WGS sequence"/>
</dbReference>
<evidence type="ECO:0000313" key="2">
    <source>
        <dbReference type="EMBL" id="NMN99559.1"/>
    </source>
</evidence>
<comment type="caution">
    <text evidence="2">The sequence shown here is derived from an EMBL/GenBank/DDBJ whole genome shotgun (WGS) entry which is preliminary data.</text>
</comment>
<organism evidence="2 3">
    <name type="scientific">Antrihabitans stalactiti</name>
    <dbReference type="NCBI Taxonomy" id="2584121"/>
    <lineage>
        <taxon>Bacteria</taxon>
        <taxon>Bacillati</taxon>
        <taxon>Actinomycetota</taxon>
        <taxon>Actinomycetes</taxon>
        <taxon>Mycobacteriales</taxon>
        <taxon>Nocardiaceae</taxon>
        <taxon>Antrihabitans</taxon>
    </lineage>
</organism>
<dbReference type="SUPFAM" id="SSF54427">
    <property type="entry name" value="NTF2-like"/>
    <property type="match status" value="1"/>
</dbReference>
<dbReference type="InterPro" id="IPR037401">
    <property type="entry name" value="SnoaL-like"/>
</dbReference>
<proteinExistence type="predicted"/>
<sequence>MSDFEHLAAQYISAWNETDAAKRDAAVAELWADGATYTDPLVSAVGHDEIAATIGAVQAQFAGFEFRLLGPVDGHHNQARFQWELGPAGGDAPIIGFDVVELDAQGRLTRVLGFLDKV</sequence>
<reference evidence="2 3" key="2">
    <citation type="submission" date="2020-06" db="EMBL/GenBank/DDBJ databases">
        <title>Antribacter stalactiti gen. nov., sp. nov., a new member of the family Nacardiaceae isolated from a cave.</title>
        <authorList>
            <person name="Kim I.S."/>
        </authorList>
    </citation>
    <scope>NUCLEOTIDE SEQUENCE [LARGE SCALE GENOMIC DNA]</scope>
    <source>
        <strain evidence="2 3">YC2-7</strain>
    </source>
</reference>
<dbReference type="RefSeq" id="WP_169594940.1">
    <property type="nucleotide sequence ID" value="NZ_VCQU01000020.1"/>
</dbReference>